<feature type="non-terminal residue" evidence="1">
    <location>
        <position position="144"/>
    </location>
</feature>
<comment type="caution">
    <text evidence="1">The sequence shown here is derived from an EMBL/GenBank/DDBJ whole genome shotgun (WGS) entry which is preliminary data.</text>
</comment>
<name>A0ACA9MG53_9GLOM</name>
<accession>A0ACA9MG53</accession>
<dbReference type="EMBL" id="CAJVPW010008161">
    <property type="protein sequence ID" value="CAG8590589.1"/>
    <property type="molecule type" value="Genomic_DNA"/>
</dbReference>
<dbReference type="Proteomes" id="UP000789366">
    <property type="component" value="Unassembled WGS sequence"/>
</dbReference>
<keyword evidence="2" id="KW-1185">Reference proteome</keyword>
<organism evidence="1 2">
    <name type="scientific">Cetraspora pellucida</name>
    <dbReference type="NCBI Taxonomy" id="1433469"/>
    <lineage>
        <taxon>Eukaryota</taxon>
        <taxon>Fungi</taxon>
        <taxon>Fungi incertae sedis</taxon>
        <taxon>Mucoromycota</taxon>
        <taxon>Glomeromycotina</taxon>
        <taxon>Glomeromycetes</taxon>
        <taxon>Diversisporales</taxon>
        <taxon>Gigasporaceae</taxon>
        <taxon>Cetraspora</taxon>
    </lineage>
</organism>
<evidence type="ECO:0000313" key="2">
    <source>
        <dbReference type="Proteomes" id="UP000789366"/>
    </source>
</evidence>
<sequence length="144" mass="16377">DLQISSSSESEYNSDNSLNDSVSVDNLNDNNIIGNSLKNEDIYKDLNDNDILENYLTNCLFIIIFSIGIHNHPPPPPIKTSQNIINNLRKIIESKHNLSFTAYKLLSTFIKMEIDMWNQISNNTNISKSLYANINQDDQSLTLL</sequence>
<feature type="non-terminal residue" evidence="1">
    <location>
        <position position="1"/>
    </location>
</feature>
<gene>
    <name evidence="1" type="ORF">SPELUC_LOCUS6730</name>
</gene>
<protein>
    <submittedName>
        <fullName evidence="1">11838_t:CDS:1</fullName>
    </submittedName>
</protein>
<reference evidence="1" key="1">
    <citation type="submission" date="2021-06" db="EMBL/GenBank/DDBJ databases">
        <authorList>
            <person name="Kallberg Y."/>
            <person name="Tangrot J."/>
            <person name="Rosling A."/>
        </authorList>
    </citation>
    <scope>NUCLEOTIDE SEQUENCE</scope>
    <source>
        <strain evidence="1">28 12/20/2015</strain>
    </source>
</reference>
<proteinExistence type="predicted"/>
<evidence type="ECO:0000313" key="1">
    <source>
        <dbReference type="EMBL" id="CAG8590589.1"/>
    </source>
</evidence>